<dbReference type="GO" id="GO:0004519">
    <property type="term" value="F:endonuclease activity"/>
    <property type="evidence" value="ECO:0007669"/>
    <property type="project" value="InterPro"/>
</dbReference>
<sequence>MSWAGSTRRQRLPEDWELNYRLPVLSRDRWLCQINGPGCKRAATDVDHIKRGDNHDRSNLHAVCSVCHNKKSSAEGNQAKAKLKAQRKRPPERHPGRR</sequence>
<dbReference type="RefSeq" id="YP_009269027.1">
    <property type="nucleotide sequence ID" value="NC_030695.1"/>
</dbReference>
<organism evidence="3 4">
    <name type="scientific">Gordonia phage KatherineG</name>
    <dbReference type="NCBI Taxonomy" id="1838070"/>
    <lineage>
        <taxon>Viruses</taxon>
        <taxon>Duplodnaviria</taxon>
        <taxon>Heunggongvirae</taxon>
        <taxon>Uroviricota</taxon>
        <taxon>Caudoviricetes</taxon>
        <taxon>Soupsvirus</taxon>
        <taxon>Soupsvirus soups</taxon>
    </lineage>
</organism>
<dbReference type="GeneID" id="28378366"/>
<dbReference type="EMBL" id="KU998251">
    <property type="protein sequence ID" value="ANA87140.1"/>
    <property type="molecule type" value="Genomic_DNA"/>
</dbReference>
<accession>A0A160DGD2</accession>
<protein>
    <recommendedName>
        <fullName evidence="2">HNH nuclease domain-containing protein</fullName>
    </recommendedName>
</protein>
<dbReference type="Gene3D" id="1.10.30.50">
    <property type="match status" value="1"/>
</dbReference>
<feature type="region of interest" description="Disordered" evidence="1">
    <location>
        <begin position="70"/>
        <end position="98"/>
    </location>
</feature>
<dbReference type="SMART" id="SM00507">
    <property type="entry name" value="HNHc"/>
    <property type="match status" value="1"/>
</dbReference>
<dbReference type="Proteomes" id="UP000201990">
    <property type="component" value="Segment"/>
</dbReference>
<feature type="domain" description="HNH nuclease" evidence="2">
    <location>
        <begin position="19"/>
        <end position="69"/>
    </location>
</feature>
<evidence type="ECO:0000259" key="2">
    <source>
        <dbReference type="SMART" id="SM00507"/>
    </source>
</evidence>
<dbReference type="Pfam" id="PF01844">
    <property type="entry name" value="HNH"/>
    <property type="match status" value="1"/>
</dbReference>
<dbReference type="CDD" id="cd00085">
    <property type="entry name" value="HNHc"/>
    <property type="match status" value="1"/>
</dbReference>
<evidence type="ECO:0000313" key="4">
    <source>
        <dbReference type="Proteomes" id="UP000201990"/>
    </source>
</evidence>
<dbReference type="InterPro" id="IPR003615">
    <property type="entry name" value="HNH_nuc"/>
</dbReference>
<feature type="compositionally biased region" description="Basic residues" evidence="1">
    <location>
        <begin position="81"/>
        <end position="98"/>
    </location>
</feature>
<dbReference type="GO" id="GO:0008270">
    <property type="term" value="F:zinc ion binding"/>
    <property type="evidence" value="ECO:0007669"/>
    <property type="project" value="InterPro"/>
</dbReference>
<reference evidence="3 4" key="1">
    <citation type="submission" date="2016-03" db="EMBL/GenBank/DDBJ databases">
        <authorList>
            <person name="Montgomery M.T."/>
            <person name="Guerrero C.A."/>
            <person name="Mavrich T.N."/>
            <person name="Pope W.H."/>
            <person name="Garlena R.A."/>
            <person name="Russell D.A."/>
            <person name="Jacobs-Sera D."/>
            <person name="Hendrix R.W."/>
            <person name="Hatfull G.F."/>
        </authorList>
    </citation>
    <scope>NUCLEOTIDE SEQUENCE [LARGE SCALE GENOMIC DNA]</scope>
</reference>
<gene>
    <name evidence="3" type="primary">4</name>
    <name evidence="3" type="ORF">PBI_KATHERINEG_4</name>
</gene>
<dbReference type="KEGG" id="vg:28378366"/>
<evidence type="ECO:0000313" key="3">
    <source>
        <dbReference type="EMBL" id="ANA87140.1"/>
    </source>
</evidence>
<dbReference type="InterPro" id="IPR002711">
    <property type="entry name" value="HNH"/>
</dbReference>
<dbReference type="GO" id="GO:0003676">
    <property type="term" value="F:nucleic acid binding"/>
    <property type="evidence" value="ECO:0007669"/>
    <property type="project" value="InterPro"/>
</dbReference>
<name>A0A160DGD2_9CAUD</name>
<evidence type="ECO:0000256" key="1">
    <source>
        <dbReference type="SAM" id="MobiDB-lite"/>
    </source>
</evidence>
<proteinExistence type="predicted"/>